<feature type="compositionally biased region" description="Pro residues" evidence="1">
    <location>
        <begin position="454"/>
        <end position="470"/>
    </location>
</feature>
<sequence length="738" mass="77933">MCERRDARSTEVYSLRVARDSVELFAGVLIETAAAAGARVPSRAAKSELQRSGVKKPSMPGKTRKPPVGVEPTFLSGIPDPLQCQQKETGSRIHGDVIVLGGMGLSNRRLQGAGTTLHSSSLSHRAVCIVQSIRTIHPACRVNSDVYAAPRSPASSPGQVTVGEKEMAVPMCGRLGSGYCVHAYAQLLVRGCEAAAIGPKRILIVAADRVPMPEGVETICLRDSVYASRANTPSQLGGQSIRVAVKRAARTNECGCTAVDISSLLPPAPIFLLSRYIALAMSVSVLQLQAHHPHEYAGLGLLSAAPGIGDSHLRKRTTSFSSPPRKRLHRTETYVDLSFSVAPSAPAPPSTVSTATSASASAPASSSTYTVPYTRTLRYYKEQKERRRALLRREPPVLSPPASSSSYTSSASTSGSTSGSAPISSSSSSTSQPTTSQLTTPQPKPLAYRRVRTPPSPPDPGPPMRCLPPSPLVARRDVFQCALTPPPLLRAPMPTRPRTSSRSSSSASSRRTSSPPLPTNSNSNPKPKPNARKSQLDLHRRAVTACMRASPAGAKILHMGARLAVGIMSATRELEAMCAPGSFDDGGDAEGDESEEEDEDEDEAEAEAEECVEETKSVGADAEMDLDLDDLDIDAEGIDDDDMLSDEELAVSVAKPVGRVIVPAPAPRSPRPLAQSAALASLDSPSLSLEVPQADVPMPAVDAPSSPATLSASWIVIGEAVTPVREAPREDWEMVEGA</sequence>
<feature type="region of interest" description="Disordered" evidence="1">
    <location>
        <begin position="345"/>
        <end position="367"/>
    </location>
</feature>
<accession>A0AAD7F2F0</accession>
<organism evidence="2 3">
    <name type="scientific">Mycena albidolilacea</name>
    <dbReference type="NCBI Taxonomy" id="1033008"/>
    <lineage>
        <taxon>Eukaryota</taxon>
        <taxon>Fungi</taxon>
        <taxon>Dikarya</taxon>
        <taxon>Basidiomycota</taxon>
        <taxon>Agaricomycotina</taxon>
        <taxon>Agaricomycetes</taxon>
        <taxon>Agaricomycetidae</taxon>
        <taxon>Agaricales</taxon>
        <taxon>Marasmiineae</taxon>
        <taxon>Mycenaceae</taxon>
        <taxon>Mycena</taxon>
    </lineage>
</organism>
<evidence type="ECO:0000313" key="3">
    <source>
        <dbReference type="Proteomes" id="UP001218218"/>
    </source>
</evidence>
<feature type="region of interest" description="Disordered" evidence="1">
    <location>
        <begin position="389"/>
        <end position="470"/>
    </location>
</feature>
<comment type="caution">
    <text evidence="2">The sequence shown here is derived from an EMBL/GenBank/DDBJ whole genome shotgun (WGS) entry which is preliminary data.</text>
</comment>
<feature type="region of interest" description="Disordered" evidence="1">
    <location>
        <begin position="40"/>
        <end position="72"/>
    </location>
</feature>
<protein>
    <submittedName>
        <fullName evidence="2">Uncharacterized protein</fullName>
    </submittedName>
</protein>
<feature type="compositionally biased region" description="Acidic residues" evidence="1">
    <location>
        <begin position="585"/>
        <end position="612"/>
    </location>
</feature>
<reference evidence="2" key="1">
    <citation type="submission" date="2023-03" db="EMBL/GenBank/DDBJ databases">
        <title>Massive genome expansion in bonnet fungi (Mycena s.s.) driven by repeated elements and novel gene families across ecological guilds.</title>
        <authorList>
            <consortium name="Lawrence Berkeley National Laboratory"/>
            <person name="Harder C.B."/>
            <person name="Miyauchi S."/>
            <person name="Viragh M."/>
            <person name="Kuo A."/>
            <person name="Thoen E."/>
            <person name="Andreopoulos B."/>
            <person name="Lu D."/>
            <person name="Skrede I."/>
            <person name="Drula E."/>
            <person name="Henrissat B."/>
            <person name="Morin E."/>
            <person name="Kohler A."/>
            <person name="Barry K."/>
            <person name="LaButti K."/>
            <person name="Morin E."/>
            <person name="Salamov A."/>
            <person name="Lipzen A."/>
            <person name="Mereny Z."/>
            <person name="Hegedus B."/>
            <person name="Baldrian P."/>
            <person name="Stursova M."/>
            <person name="Weitz H."/>
            <person name="Taylor A."/>
            <person name="Grigoriev I.V."/>
            <person name="Nagy L.G."/>
            <person name="Martin F."/>
            <person name="Kauserud H."/>
        </authorList>
    </citation>
    <scope>NUCLEOTIDE SEQUENCE</scope>
    <source>
        <strain evidence="2">CBHHK002</strain>
    </source>
</reference>
<name>A0AAD7F2F0_9AGAR</name>
<proteinExistence type="predicted"/>
<dbReference type="EMBL" id="JARIHO010000003">
    <property type="protein sequence ID" value="KAJ7364613.1"/>
    <property type="molecule type" value="Genomic_DNA"/>
</dbReference>
<dbReference type="Proteomes" id="UP001218218">
    <property type="component" value="Unassembled WGS sequence"/>
</dbReference>
<feature type="region of interest" description="Disordered" evidence="1">
    <location>
        <begin position="484"/>
        <end position="536"/>
    </location>
</feature>
<evidence type="ECO:0000256" key="1">
    <source>
        <dbReference type="SAM" id="MobiDB-lite"/>
    </source>
</evidence>
<feature type="region of interest" description="Disordered" evidence="1">
    <location>
        <begin position="578"/>
        <end position="616"/>
    </location>
</feature>
<keyword evidence="3" id="KW-1185">Reference proteome</keyword>
<feature type="compositionally biased region" description="Low complexity" evidence="1">
    <location>
        <begin position="490"/>
        <end position="525"/>
    </location>
</feature>
<evidence type="ECO:0000313" key="2">
    <source>
        <dbReference type="EMBL" id="KAJ7364613.1"/>
    </source>
</evidence>
<feature type="compositionally biased region" description="Low complexity" evidence="1">
    <location>
        <begin position="400"/>
        <end position="441"/>
    </location>
</feature>
<gene>
    <name evidence="2" type="ORF">DFH08DRAFT_930453</name>
</gene>
<dbReference type="AlphaFoldDB" id="A0AAD7F2F0"/>